<reference evidence="2 3" key="1">
    <citation type="submission" date="2023-01" db="EMBL/GenBank/DDBJ databases">
        <title>Analysis of 21 Apiospora genomes using comparative genomics revels a genus with tremendous synthesis potential of carbohydrate active enzymes and secondary metabolites.</title>
        <authorList>
            <person name="Sorensen T."/>
        </authorList>
    </citation>
    <scope>NUCLEOTIDE SEQUENCE [LARGE SCALE GENOMIC DNA]</scope>
    <source>
        <strain evidence="2 3">CBS 83171</strain>
    </source>
</reference>
<dbReference type="SUPFAM" id="SSF56300">
    <property type="entry name" value="Metallo-dependent phosphatases"/>
    <property type="match status" value="1"/>
</dbReference>
<name>A0ABR1TLX4_9PEZI</name>
<dbReference type="CDD" id="cd07379">
    <property type="entry name" value="MPP_239FB"/>
    <property type="match status" value="1"/>
</dbReference>
<dbReference type="InterPro" id="IPR029052">
    <property type="entry name" value="Metallo-depent_PP-like"/>
</dbReference>
<evidence type="ECO:0000313" key="2">
    <source>
        <dbReference type="EMBL" id="KAK8046925.1"/>
    </source>
</evidence>
<proteinExistence type="predicted"/>
<feature type="domain" description="Calcineurin-like phosphoesterase" evidence="1">
    <location>
        <begin position="6"/>
        <end position="220"/>
    </location>
</feature>
<keyword evidence="3" id="KW-1185">Reference proteome</keyword>
<dbReference type="InterPro" id="IPR004843">
    <property type="entry name" value="Calcineurin-like_PHP"/>
</dbReference>
<comment type="caution">
    <text evidence="2">The sequence shown here is derived from an EMBL/GenBank/DDBJ whole genome shotgun (WGS) entry which is preliminary data.</text>
</comment>
<dbReference type="Proteomes" id="UP001446871">
    <property type="component" value="Unassembled WGS sequence"/>
</dbReference>
<dbReference type="Pfam" id="PF00149">
    <property type="entry name" value="Metallophos"/>
    <property type="match status" value="1"/>
</dbReference>
<dbReference type="PANTHER" id="PTHR12905:SF0">
    <property type="entry name" value="CALCINEURIN-LIKE PHOSPHOESTERASE DOMAIN-CONTAINING PROTEIN"/>
    <property type="match status" value="1"/>
</dbReference>
<organism evidence="2 3">
    <name type="scientific">Apiospora saccharicola</name>
    <dbReference type="NCBI Taxonomy" id="335842"/>
    <lineage>
        <taxon>Eukaryota</taxon>
        <taxon>Fungi</taxon>
        <taxon>Dikarya</taxon>
        <taxon>Ascomycota</taxon>
        <taxon>Pezizomycotina</taxon>
        <taxon>Sordariomycetes</taxon>
        <taxon>Xylariomycetidae</taxon>
        <taxon>Amphisphaeriales</taxon>
        <taxon>Apiosporaceae</taxon>
        <taxon>Apiospora</taxon>
    </lineage>
</organism>
<dbReference type="EMBL" id="JAQQWM010000009">
    <property type="protein sequence ID" value="KAK8046925.1"/>
    <property type="molecule type" value="Genomic_DNA"/>
</dbReference>
<evidence type="ECO:0000313" key="3">
    <source>
        <dbReference type="Proteomes" id="UP001446871"/>
    </source>
</evidence>
<protein>
    <recommendedName>
        <fullName evidence="1">Calcineurin-like phosphoesterase domain-containing protein</fullName>
    </recommendedName>
</protein>
<accession>A0ABR1TLX4</accession>
<dbReference type="PANTHER" id="PTHR12905">
    <property type="entry name" value="METALLOPHOSPHOESTERASE"/>
    <property type="match status" value="1"/>
</dbReference>
<gene>
    <name evidence="2" type="ORF">PG996_014989</name>
</gene>
<dbReference type="Gene3D" id="3.60.21.10">
    <property type="match status" value="1"/>
</dbReference>
<dbReference type="InterPro" id="IPR051693">
    <property type="entry name" value="UPF0046_metallophosphoest"/>
</dbReference>
<evidence type="ECO:0000259" key="1">
    <source>
        <dbReference type="Pfam" id="PF00149"/>
    </source>
</evidence>
<sequence>MASIVRFLVLSDTHNSRFPDPHRFPAVDVVLHCGDMTMAGGLSNYRSAITSLEQINAELKLVIAGNHDLELDNGWWLANLDEDDDPDDSRRAREIMNSARDKGIHYLEEGLHQFTLRSGAAFSVYASAYTPEFNGYAFAYGSDEDRFAGATGKAKNPIPADVDIVMTHGPPGISTSFRLPGSVDYALDTNVEGEHLGCPRLWQAVQSTKPLLHCFGHIHEGYGAQALTWSQEERGLIQNSPFETFPHHRELQHCSQTRSQCLLVNASIMSHGQEGNNAPWVVELDLAGAPRN</sequence>